<sequence>MRSTSEYSTLAPAYRKALKTRRLVALYFYSEQCHACHWASRVFRRIAEGFKPLADSYMLDVDKSPRHERVSGFPTILFYKNGKLLEHLKGIGDEEMLEQSFIRYIGKIKPAPVQHKPKHDTAWLYQALRNLRTLPRTSPRNFS</sequence>
<protein>
    <submittedName>
        <fullName evidence="2">Thioredoxin family protein</fullName>
    </submittedName>
</protein>
<dbReference type="InterPro" id="IPR013766">
    <property type="entry name" value="Thioredoxin_domain"/>
</dbReference>
<proteinExistence type="predicted"/>
<gene>
    <name evidence="2" type="ORF">M5G18_14275</name>
</gene>
<name>A0ABT5PPB3_9PSED</name>
<dbReference type="RefSeq" id="WP_273899625.1">
    <property type="nucleotide sequence ID" value="NZ_JAMDGS010000010.1"/>
</dbReference>
<organism evidence="2 3">
    <name type="scientific">Pseudomonas aphyarum</name>
    <dbReference type="NCBI Taxonomy" id="2942629"/>
    <lineage>
        <taxon>Bacteria</taxon>
        <taxon>Pseudomonadati</taxon>
        <taxon>Pseudomonadota</taxon>
        <taxon>Gammaproteobacteria</taxon>
        <taxon>Pseudomonadales</taxon>
        <taxon>Pseudomonadaceae</taxon>
        <taxon>Pseudomonas</taxon>
    </lineage>
</organism>
<keyword evidence="3" id="KW-1185">Reference proteome</keyword>
<feature type="domain" description="Thioredoxin" evidence="1">
    <location>
        <begin position="13"/>
        <end position="99"/>
    </location>
</feature>
<dbReference type="SUPFAM" id="SSF52833">
    <property type="entry name" value="Thioredoxin-like"/>
    <property type="match status" value="1"/>
</dbReference>
<dbReference type="Pfam" id="PF00085">
    <property type="entry name" value="Thioredoxin"/>
    <property type="match status" value="1"/>
</dbReference>
<dbReference type="Proteomes" id="UP001150531">
    <property type="component" value="Unassembled WGS sequence"/>
</dbReference>
<reference evidence="2" key="1">
    <citation type="submission" date="2022-05" db="EMBL/GenBank/DDBJ databases">
        <title>Novel Pseudomonas spp. Isolated from a Rainbow Trout Aquaculture Facility.</title>
        <authorList>
            <person name="Testerman T."/>
            <person name="Graf J."/>
        </authorList>
    </citation>
    <scope>NUCLEOTIDE SEQUENCE</scope>
    <source>
        <strain evidence="2">ID386</strain>
    </source>
</reference>
<dbReference type="Gene3D" id="3.40.30.10">
    <property type="entry name" value="Glutaredoxin"/>
    <property type="match status" value="1"/>
</dbReference>
<evidence type="ECO:0000259" key="1">
    <source>
        <dbReference type="Pfam" id="PF00085"/>
    </source>
</evidence>
<evidence type="ECO:0000313" key="3">
    <source>
        <dbReference type="Proteomes" id="UP001150531"/>
    </source>
</evidence>
<comment type="caution">
    <text evidence="2">The sequence shown here is derived from an EMBL/GenBank/DDBJ whole genome shotgun (WGS) entry which is preliminary data.</text>
</comment>
<dbReference type="CDD" id="cd02947">
    <property type="entry name" value="TRX_family"/>
    <property type="match status" value="1"/>
</dbReference>
<accession>A0ABT5PPB3</accession>
<dbReference type="InterPro" id="IPR036249">
    <property type="entry name" value="Thioredoxin-like_sf"/>
</dbReference>
<dbReference type="EMBL" id="JAMDGS010000010">
    <property type="protein sequence ID" value="MDD1125756.1"/>
    <property type="molecule type" value="Genomic_DNA"/>
</dbReference>
<evidence type="ECO:0000313" key="2">
    <source>
        <dbReference type="EMBL" id="MDD1125756.1"/>
    </source>
</evidence>